<dbReference type="RefSeq" id="XP_019101376.1">
    <property type="nucleotide sequence ID" value="XM_019245831.1"/>
</dbReference>
<dbReference type="RefSeq" id="XP_019101374.1">
    <property type="nucleotide sequence ID" value="XM_019245829.1"/>
</dbReference>
<dbReference type="RefSeq" id="XP_019101373.1">
    <property type="nucleotide sequence ID" value="XM_019245828.1"/>
</dbReference>
<keyword evidence="5" id="KW-0611">Plant defense</keyword>
<evidence type="ECO:0000256" key="3">
    <source>
        <dbReference type="ARBA" id="ARBA00022577"/>
    </source>
</evidence>
<evidence type="ECO:0000313" key="10">
    <source>
        <dbReference type="RefSeq" id="XP_019101370.1"/>
    </source>
</evidence>
<dbReference type="PANTHER" id="PTHR33147">
    <property type="entry name" value="DEFENSIN-LIKE PROTEIN 1"/>
    <property type="match status" value="1"/>
</dbReference>
<evidence type="ECO:0000256" key="7">
    <source>
        <dbReference type="SAM" id="SignalP"/>
    </source>
</evidence>
<dbReference type="RefSeq" id="XP_019101372.1">
    <property type="nucleotide sequence ID" value="XM_019245827.1"/>
</dbReference>
<evidence type="ECO:0000313" key="11">
    <source>
        <dbReference type="RefSeq" id="XP_019101371.1"/>
    </source>
</evidence>
<comment type="similarity">
    <text evidence="1">Belongs to the DEFL family.</text>
</comment>
<dbReference type="Proteomes" id="UP000694864">
    <property type="component" value="Chromosome 5"/>
</dbReference>
<evidence type="ECO:0000313" key="16">
    <source>
        <dbReference type="RefSeq" id="XP_019101376.1"/>
    </source>
</evidence>
<evidence type="ECO:0000259" key="8">
    <source>
        <dbReference type="SMART" id="SM00505"/>
    </source>
</evidence>
<evidence type="ECO:0000313" key="9">
    <source>
        <dbReference type="Proteomes" id="UP000694864"/>
    </source>
</evidence>
<sequence length="84" mass="9549">MKSSMQFISTLFFLILLVLGPGVIKMVEGQPQMCEAQSLNYRGFCVSWRICKRVCMSEGFPDGQCKGEDFFDNKKCMCMKPCAM</sequence>
<evidence type="ECO:0000256" key="5">
    <source>
        <dbReference type="ARBA" id="ARBA00022821"/>
    </source>
</evidence>
<accession>A0ABM1RQT4</accession>
<name>A0ABM1RQT4_CAMSA</name>
<evidence type="ECO:0000256" key="4">
    <source>
        <dbReference type="ARBA" id="ARBA00022729"/>
    </source>
</evidence>
<dbReference type="RefSeq" id="XP_019101375.1">
    <property type="nucleotide sequence ID" value="XM_019245830.1"/>
</dbReference>
<dbReference type="RefSeq" id="XP_019101371.1">
    <property type="nucleotide sequence ID" value="XM_019245826.1"/>
</dbReference>
<protein>
    <submittedName>
        <fullName evidence="10 11">Defensin-like protein 9</fullName>
    </submittedName>
</protein>
<dbReference type="Gene3D" id="3.30.30.10">
    <property type="entry name" value="Knottin, scorpion toxin-like"/>
    <property type="match status" value="1"/>
</dbReference>
<reference evidence="10 11" key="3">
    <citation type="submission" date="2025-05" db="UniProtKB">
        <authorList>
            <consortium name="RefSeq"/>
        </authorList>
    </citation>
    <scope>IDENTIFICATION</scope>
    <source>
        <tissue evidence="10 11">Leaf</tissue>
    </source>
</reference>
<keyword evidence="2" id="KW-0929">Antimicrobial</keyword>
<keyword evidence="3" id="KW-0295">Fungicide</keyword>
<dbReference type="InterPro" id="IPR003614">
    <property type="entry name" value="Knottins"/>
</dbReference>
<reference evidence="9" key="1">
    <citation type="journal article" date="1997" name="Nucleic Acids Res.">
        <title>tRNAscan-SE: a program for improved detection of transfer RNA genes in genomic sequence.</title>
        <authorList>
            <person name="Lowe T.M."/>
            <person name="Eddy S.R."/>
        </authorList>
    </citation>
    <scope>NUCLEOTIDE SEQUENCE [LARGE SCALE GENOMIC DNA]</scope>
    <source>
        <strain evidence="9">r\DH55</strain>
    </source>
</reference>
<dbReference type="InterPro" id="IPR008176">
    <property type="entry name" value="Defensin_plant"/>
</dbReference>
<dbReference type="PROSITE" id="PS00940">
    <property type="entry name" value="GAMMA_THIONIN"/>
    <property type="match status" value="1"/>
</dbReference>
<keyword evidence="9" id="KW-1185">Reference proteome</keyword>
<evidence type="ECO:0000313" key="12">
    <source>
        <dbReference type="RefSeq" id="XP_019101372.1"/>
    </source>
</evidence>
<dbReference type="SUPFAM" id="SSF57095">
    <property type="entry name" value="Scorpion toxin-like"/>
    <property type="match status" value="1"/>
</dbReference>
<gene>
    <name evidence="10 11 12 13 14 15 16" type="primary">LOC104786411</name>
</gene>
<dbReference type="GeneID" id="104786411"/>
<dbReference type="Pfam" id="PF00304">
    <property type="entry name" value="Gamma-thionin"/>
    <property type="match status" value="1"/>
</dbReference>
<dbReference type="InterPro" id="IPR036574">
    <property type="entry name" value="Scorpion_toxin-like_sf"/>
</dbReference>
<keyword evidence="4 7" id="KW-0732">Signal</keyword>
<organism evidence="9 12">
    <name type="scientific">Camelina sativa</name>
    <name type="common">False flax</name>
    <name type="synonym">Myagrum sativum</name>
    <dbReference type="NCBI Taxonomy" id="90675"/>
    <lineage>
        <taxon>Eukaryota</taxon>
        <taxon>Viridiplantae</taxon>
        <taxon>Streptophyta</taxon>
        <taxon>Embryophyta</taxon>
        <taxon>Tracheophyta</taxon>
        <taxon>Spermatophyta</taxon>
        <taxon>Magnoliopsida</taxon>
        <taxon>eudicotyledons</taxon>
        <taxon>Gunneridae</taxon>
        <taxon>Pentapetalae</taxon>
        <taxon>rosids</taxon>
        <taxon>malvids</taxon>
        <taxon>Brassicales</taxon>
        <taxon>Brassicaceae</taxon>
        <taxon>Camelineae</taxon>
        <taxon>Camelina</taxon>
    </lineage>
</organism>
<evidence type="ECO:0000313" key="14">
    <source>
        <dbReference type="RefSeq" id="XP_019101374.1"/>
    </source>
</evidence>
<proteinExistence type="inferred from homology"/>
<dbReference type="RefSeq" id="XP_019101370.1">
    <property type="nucleotide sequence ID" value="XM_019245825.1"/>
</dbReference>
<evidence type="ECO:0000256" key="1">
    <source>
        <dbReference type="ARBA" id="ARBA00006722"/>
    </source>
</evidence>
<evidence type="ECO:0000313" key="13">
    <source>
        <dbReference type="RefSeq" id="XP_019101373.1"/>
    </source>
</evidence>
<reference evidence="9" key="2">
    <citation type="journal article" date="2014" name="Nat. Commun.">
        <title>The emerging biofuel crop Camelina sativa retains a highly undifferentiated hexaploid genome structure.</title>
        <authorList>
            <person name="Kagale S."/>
            <person name="Koh C."/>
            <person name="Nixon J."/>
            <person name="Bollina V."/>
            <person name="Clarke W.E."/>
            <person name="Tuteja R."/>
            <person name="Spillane C."/>
            <person name="Robinson S.J."/>
            <person name="Links M.G."/>
            <person name="Clarke C."/>
            <person name="Higgins E.E."/>
            <person name="Huebert T."/>
            <person name="Sharpe A.G."/>
            <person name="Parkin I.A."/>
        </authorList>
    </citation>
    <scope>NUCLEOTIDE SEQUENCE [LARGE SCALE GENOMIC DNA]</scope>
    <source>
        <strain evidence="9">r\DH55</strain>
    </source>
</reference>
<feature type="domain" description="Knottins-like" evidence="8">
    <location>
        <begin position="33"/>
        <end position="82"/>
    </location>
</feature>
<dbReference type="PANTHER" id="PTHR33147:SF26">
    <property type="entry name" value="DEFENSIN-LIKE PROTEIN 7-RELATED"/>
    <property type="match status" value="1"/>
</dbReference>
<keyword evidence="6" id="KW-1015">Disulfide bond</keyword>
<evidence type="ECO:0000256" key="6">
    <source>
        <dbReference type="ARBA" id="ARBA00023157"/>
    </source>
</evidence>
<dbReference type="SMART" id="SM00505">
    <property type="entry name" value="Knot1"/>
    <property type="match status" value="1"/>
</dbReference>
<feature type="signal peptide" evidence="7">
    <location>
        <begin position="1"/>
        <end position="29"/>
    </location>
</feature>
<evidence type="ECO:0000256" key="2">
    <source>
        <dbReference type="ARBA" id="ARBA00022529"/>
    </source>
</evidence>
<feature type="chain" id="PRO_5045023096" evidence="7">
    <location>
        <begin position="30"/>
        <end position="84"/>
    </location>
</feature>
<evidence type="ECO:0000313" key="15">
    <source>
        <dbReference type="RefSeq" id="XP_019101375.1"/>
    </source>
</evidence>